<keyword evidence="2 5" id="KW-0217">Developmental protein</keyword>
<dbReference type="OrthoDB" id="1930990at2759"/>
<sequence>MAETDVVTLMDAIPMLIEQLSKAFSELESHEDVSIDKGQLLEIQEHFRKLEEMMVHKYMELDIRETAFLLQETDAHKLVNSQKAEFCRMEQDMLDRIQKLKDAAVSAITEAWENHKLTSFDHVDAGDSEDSQVSSPLGDSNVFDTGSEVKSPPHGTRENFDVVNPRPELMQICEQMDAKGLLNFIKENQNNIPLICGEVALALKCASEPGRLVLASLEGFYPPDDTNENGEKNTDTIRDMRRSCLVCIKAMATFLAKADLDSDCILSPEIRQQAKSVADEWKPNLANAGTCSASENSLETEAFLQLLATYRIASEFDEEELCKLVLVGAHKRPGPELCRSLGLTHKISGVVKALINSGKQIDAAHFIQAFKLTDKFPTAQLLKAHLKDLRRSLQGKGASSGNAETSGNAQELAALKGIVECVQEYNLEAEYPLSALLRRVAQLESARNNNNSNNSNNSNTNINSNHNSSSTSNINSKKRFAESESRSRNPKKPKANGRGYIGSSATVRGSAASNRGRQSPSGLVGRRAVGYGGGPSERYPPSPAYDYRQPSSSTPYNQPQQEAAYDPRVHHYPPPDERSASALYTASGYNYGGIYTGSESLGTPRHQP</sequence>
<feature type="region of interest" description="Disordered" evidence="6">
    <location>
        <begin position="121"/>
        <end position="161"/>
    </location>
</feature>
<dbReference type="AlphaFoldDB" id="A0A9P0YQ51"/>
<feature type="compositionally biased region" description="Basic and acidic residues" evidence="6">
    <location>
        <begin position="565"/>
        <end position="579"/>
    </location>
</feature>
<keyword evidence="3 5" id="KW-0221">Differentiation</keyword>
<organism evidence="7 8">
    <name type="scientific">Cuscuta europaea</name>
    <name type="common">European dodder</name>
    <dbReference type="NCBI Taxonomy" id="41803"/>
    <lineage>
        <taxon>Eukaryota</taxon>
        <taxon>Viridiplantae</taxon>
        <taxon>Streptophyta</taxon>
        <taxon>Embryophyta</taxon>
        <taxon>Tracheophyta</taxon>
        <taxon>Spermatophyta</taxon>
        <taxon>Magnoliopsida</taxon>
        <taxon>eudicotyledons</taxon>
        <taxon>Gunneridae</taxon>
        <taxon>Pentapetalae</taxon>
        <taxon>asterids</taxon>
        <taxon>lamiids</taxon>
        <taxon>Solanales</taxon>
        <taxon>Convolvulaceae</taxon>
        <taxon>Cuscuteae</taxon>
        <taxon>Cuscuta</taxon>
        <taxon>Cuscuta subgen. Cuscuta</taxon>
    </lineage>
</organism>
<feature type="region of interest" description="Disordered" evidence="6">
    <location>
        <begin position="447"/>
        <end position="584"/>
    </location>
</feature>
<evidence type="ECO:0000256" key="1">
    <source>
        <dbReference type="ARBA" id="ARBA00008956"/>
    </source>
</evidence>
<reference evidence="7" key="1">
    <citation type="submission" date="2022-07" db="EMBL/GenBank/DDBJ databases">
        <authorList>
            <person name="Macas J."/>
            <person name="Novak P."/>
            <person name="Neumann P."/>
        </authorList>
    </citation>
    <scope>NUCLEOTIDE SEQUENCE</scope>
</reference>
<feature type="compositionally biased region" description="Polar residues" evidence="6">
    <location>
        <begin position="549"/>
        <end position="561"/>
    </location>
</feature>
<feature type="compositionally biased region" description="Polar residues" evidence="6">
    <location>
        <begin position="503"/>
        <end position="521"/>
    </location>
</feature>
<dbReference type="GO" id="GO:0009908">
    <property type="term" value="P:flower development"/>
    <property type="evidence" value="ECO:0007669"/>
    <property type="project" value="UniProtKB-KW"/>
</dbReference>
<proteinExistence type="inferred from homology"/>
<name>A0A9P0YQ51_CUSEU</name>
<evidence type="ECO:0000256" key="4">
    <source>
        <dbReference type="ARBA" id="ARBA00023089"/>
    </source>
</evidence>
<dbReference type="EMBL" id="CAMAPE010000006">
    <property type="protein sequence ID" value="CAH9071061.1"/>
    <property type="molecule type" value="Genomic_DNA"/>
</dbReference>
<evidence type="ECO:0000313" key="7">
    <source>
        <dbReference type="EMBL" id="CAH9071061.1"/>
    </source>
</evidence>
<feature type="compositionally biased region" description="Polar residues" evidence="6">
    <location>
        <begin position="131"/>
        <end position="144"/>
    </location>
</feature>
<comment type="similarity">
    <text evidence="1 5">Belongs to the Frigida family.</text>
</comment>
<evidence type="ECO:0000313" key="8">
    <source>
        <dbReference type="Proteomes" id="UP001152484"/>
    </source>
</evidence>
<keyword evidence="8" id="KW-1185">Reference proteome</keyword>
<gene>
    <name evidence="7" type="ORF">CEURO_LOCUS3886</name>
</gene>
<protein>
    <recommendedName>
        <fullName evidence="5">FRIGIDA-like protein</fullName>
    </recommendedName>
</protein>
<dbReference type="Proteomes" id="UP001152484">
    <property type="component" value="Unassembled WGS sequence"/>
</dbReference>
<dbReference type="Pfam" id="PF07899">
    <property type="entry name" value="Frigida"/>
    <property type="match status" value="1"/>
</dbReference>
<evidence type="ECO:0000256" key="2">
    <source>
        <dbReference type="ARBA" id="ARBA00022473"/>
    </source>
</evidence>
<evidence type="ECO:0000256" key="5">
    <source>
        <dbReference type="RuleBase" id="RU364012"/>
    </source>
</evidence>
<dbReference type="InterPro" id="IPR012474">
    <property type="entry name" value="Frigida"/>
</dbReference>
<evidence type="ECO:0000256" key="6">
    <source>
        <dbReference type="SAM" id="MobiDB-lite"/>
    </source>
</evidence>
<comment type="caution">
    <text evidence="7">The sequence shown here is derived from an EMBL/GenBank/DDBJ whole genome shotgun (WGS) entry which is preliminary data.</text>
</comment>
<dbReference type="PANTHER" id="PTHR31791:SF41">
    <property type="entry name" value="FRIGIDA-LIKE PROTEIN"/>
    <property type="match status" value="1"/>
</dbReference>
<accession>A0A9P0YQ51</accession>
<dbReference type="PANTHER" id="PTHR31791">
    <property type="entry name" value="FRIGIDA-LIKE PROTEIN 3-RELATED"/>
    <property type="match status" value="1"/>
</dbReference>
<feature type="compositionally biased region" description="Low complexity" evidence="6">
    <location>
        <begin position="448"/>
        <end position="475"/>
    </location>
</feature>
<evidence type="ECO:0000256" key="3">
    <source>
        <dbReference type="ARBA" id="ARBA00022782"/>
    </source>
</evidence>
<dbReference type="GO" id="GO:0030154">
    <property type="term" value="P:cell differentiation"/>
    <property type="evidence" value="ECO:0007669"/>
    <property type="project" value="UniProtKB-KW"/>
</dbReference>
<keyword evidence="4 5" id="KW-0287">Flowering</keyword>